<dbReference type="AlphaFoldDB" id="M0D1B0"/>
<keyword evidence="4" id="KW-1185">Reference proteome</keyword>
<keyword evidence="2" id="KW-0472">Membrane</keyword>
<protein>
    <submittedName>
        <fullName evidence="3">Uncharacterized protein</fullName>
    </submittedName>
</protein>
<dbReference type="RefSeq" id="WP_008388378.1">
    <property type="nucleotide sequence ID" value="NZ_AOIV01000038.1"/>
</dbReference>
<sequence length="401" mass="42523">MRLRSRGTDPEVKRFSAALRRGDEEAFAAFVADLWGARGRPTTRDGTVLSVEFPDEERRLRVTHGAPTSAGDGRTRGVVTSRIVRESAARETESAASERPTVDAAELLRVVRYAVERDRAASILERHLGEGAAKFVEPGAVRAERERSRARRRRLGRRLVAAAVVAACLGGVALVGPDLASSLNAPPFDAAEETSAPSDRPTETAAAVRDESPASSSAERLDYAAFGCPSPPDDANPTELAPAVVPGASASGLDGWRLVDSESVGSFDDRIQLGSPPEPTERHTARYVPPSGETLRVTIDRWRSVGTADAVSSSLADANETVVRWGRYTVVVRAFDANGTRLSETQTLDRSRVLLAAVRGPDGGRLGFRCVSSLLDEADGPNETVGSDGESGPPTASADTA</sequence>
<evidence type="ECO:0000256" key="2">
    <source>
        <dbReference type="SAM" id="Phobius"/>
    </source>
</evidence>
<feature type="region of interest" description="Disordered" evidence="1">
    <location>
        <begin position="267"/>
        <end position="286"/>
    </location>
</feature>
<keyword evidence="2" id="KW-0812">Transmembrane</keyword>
<gene>
    <name evidence="3" type="ORF">C474_15574</name>
</gene>
<accession>M0D1B0</accession>
<feature type="region of interest" description="Disordered" evidence="1">
    <location>
        <begin position="377"/>
        <end position="401"/>
    </location>
</feature>
<comment type="caution">
    <text evidence="3">The sequence shown here is derived from an EMBL/GenBank/DDBJ whole genome shotgun (WGS) entry which is preliminary data.</text>
</comment>
<dbReference type="PATRIC" id="fig|1227487.5.peg.3080"/>
<feature type="region of interest" description="Disordered" evidence="1">
    <location>
        <begin position="224"/>
        <end position="243"/>
    </location>
</feature>
<reference evidence="3 4" key="1">
    <citation type="journal article" date="2014" name="PLoS Genet.">
        <title>Phylogenetically driven sequencing of extremely halophilic archaea reveals strategies for static and dynamic osmo-response.</title>
        <authorList>
            <person name="Becker E.A."/>
            <person name="Seitzer P.M."/>
            <person name="Tritt A."/>
            <person name="Larsen D."/>
            <person name="Krusor M."/>
            <person name="Yao A.I."/>
            <person name="Wu D."/>
            <person name="Madern D."/>
            <person name="Eisen J.A."/>
            <person name="Darling A.E."/>
            <person name="Facciotti M.T."/>
        </authorList>
    </citation>
    <scope>NUCLEOTIDE SEQUENCE [LARGE SCALE GENOMIC DNA]</scope>
    <source>
        <strain evidence="3 4">JCM 14848</strain>
    </source>
</reference>
<evidence type="ECO:0000256" key="1">
    <source>
        <dbReference type="SAM" id="MobiDB-lite"/>
    </source>
</evidence>
<evidence type="ECO:0000313" key="4">
    <source>
        <dbReference type="Proteomes" id="UP000011513"/>
    </source>
</evidence>
<dbReference type="InParanoid" id="M0D1B0"/>
<feature type="transmembrane region" description="Helical" evidence="2">
    <location>
        <begin position="155"/>
        <end position="176"/>
    </location>
</feature>
<name>M0D1B0_HALPD</name>
<proteinExistence type="predicted"/>
<keyword evidence="2" id="KW-1133">Transmembrane helix</keyword>
<evidence type="ECO:0000313" key="3">
    <source>
        <dbReference type="EMBL" id="ELZ27934.1"/>
    </source>
</evidence>
<organism evidence="3 4">
    <name type="scientific">Halogeometricum pallidum JCM 14848</name>
    <dbReference type="NCBI Taxonomy" id="1227487"/>
    <lineage>
        <taxon>Archaea</taxon>
        <taxon>Methanobacteriati</taxon>
        <taxon>Methanobacteriota</taxon>
        <taxon>Stenosarchaea group</taxon>
        <taxon>Halobacteria</taxon>
        <taxon>Halobacteriales</taxon>
        <taxon>Haloferacaceae</taxon>
        <taxon>Halogeometricum</taxon>
    </lineage>
</organism>
<dbReference type="OrthoDB" id="303006at2157"/>
<dbReference type="Proteomes" id="UP000011513">
    <property type="component" value="Unassembled WGS sequence"/>
</dbReference>
<dbReference type="EMBL" id="AOIV01000038">
    <property type="protein sequence ID" value="ELZ27934.1"/>
    <property type="molecule type" value="Genomic_DNA"/>
</dbReference>
<feature type="region of interest" description="Disordered" evidence="1">
    <location>
        <begin position="186"/>
        <end position="219"/>
    </location>
</feature>